<organism evidence="1 2">
    <name type="scientific">Capnocytophaga ochracea (strain ATCC 27872 / DSM 7271 / CCUG 9716 / JCM 12966 / NCTC 12371 / SS31 / VPI 2845)</name>
    <name type="common">Bacteroides ochraceus</name>
    <dbReference type="NCBI Taxonomy" id="521097"/>
    <lineage>
        <taxon>Bacteria</taxon>
        <taxon>Pseudomonadati</taxon>
        <taxon>Bacteroidota</taxon>
        <taxon>Flavobacteriia</taxon>
        <taxon>Flavobacteriales</taxon>
        <taxon>Flavobacteriaceae</taxon>
        <taxon>Capnocytophaga</taxon>
    </lineage>
</organism>
<protein>
    <submittedName>
        <fullName evidence="1">Uncharacterized protein</fullName>
    </submittedName>
</protein>
<evidence type="ECO:0000313" key="2">
    <source>
        <dbReference type="Proteomes" id="UP000006650"/>
    </source>
</evidence>
<dbReference type="eggNOG" id="ENOG50310IH">
    <property type="taxonomic scope" value="Bacteria"/>
</dbReference>
<accession>C7M809</accession>
<sequence>MVTIQLTFNNEAEHTLFETLFEKFKIKTKVINTESQVNTYSETTAKKIRKARDQKQKGTLTTITPDTLWTLTN</sequence>
<gene>
    <name evidence="1" type="ordered locus">Coch_0707</name>
</gene>
<dbReference type="RefSeq" id="WP_015781973.1">
    <property type="nucleotide sequence ID" value="NC_013162.1"/>
</dbReference>
<dbReference type="EMBL" id="CP001632">
    <property type="protein sequence ID" value="ACU92265.1"/>
    <property type="molecule type" value="Genomic_DNA"/>
</dbReference>
<dbReference type="KEGG" id="coc:Coch_0707"/>
<dbReference type="Proteomes" id="UP000006650">
    <property type="component" value="Chromosome"/>
</dbReference>
<proteinExistence type="predicted"/>
<reference evidence="1 2" key="1">
    <citation type="journal article" date="2009" name="Stand. Genomic Sci.">
        <title>Complete genome sequence of Capnocytophaga ochracea type strain (VPI 2845).</title>
        <authorList>
            <person name="Mavrommatis K."/>
            <person name="Gronow S."/>
            <person name="Saunders E."/>
            <person name="Land M."/>
            <person name="Lapidus A."/>
            <person name="Copeland A."/>
            <person name="Glavina Del Rio T."/>
            <person name="Nolan M."/>
            <person name="Lucas S."/>
            <person name="Chen F."/>
            <person name="Tice H."/>
            <person name="Cheng J.F."/>
            <person name="Bruce D."/>
            <person name="Goodwin L."/>
            <person name="Pitluck S."/>
            <person name="Pati A."/>
            <person name="Ivanova N."/>
            <person name="Chen A."/>
            <person name="Palaniappan K."/>
            <person name="Chain P."/>
            <person name="Hauser L."/>
            <person name="Chang Y.J."/>
            <person name="Jeffries C.D."/>
            <person name="Brettin T."/>
            <person name="Detter J.C."/>
            <person name="Han C."/>
            <person name="Bristow J."/>
            <person name="Goker M."/>
            <person name="Rohde M."/>
            <person name="Eisen J.A."/>
            <person name="Markowitz V."/>
            <person name="Kyrpides N.C."/>
            <person name="Klenk H.P."/>
            <person name="Hugenholtz P."/>
        </authorList>
    </citation>
    <scope>NUCLEOTIDE SEQUENCE [LARGE SCALE GENOMIC DNA]</scope>
    <source>
        <strain evidence="2">ATCC 27872 / DSM 7271 / JCM 12966 / VPI 2845</strain>
    </source>
</reference>
<dbReference type="GeneID" id="29675004"/>
<dbReference type="STRING" id="521097.Coch_0707"/>
<dbReference type="AlphaFoldDB" id="C7M809"/>
<name>C7M809_CAPOD</name>
<evidence type="ECO:0000313" key="1">
    <source>
        <dbReference type="EMBL" id="ACU92265.1"/>
    </source>
</evidence>
<dbReference type="HOGENOM" id="CLU_2697815_0_0_10"/>
<keyword evidence="2" id="KW-1185">Reference proteome</keyword>